<dbReference type="Proteomes" id="UP001177021">
    <property type="component" value="Unassembled WGS sequence"/>
</dbReference>
<evidence type="ECO:0000313" key="2">
    <source>
        <dbReference type="Proteomes" id="UP001177021"/>
    </source>
</evidence>
<reference evidence="1" key="1">
    <citation type="submission" date="2023-10" db="EMBL/GenBank/DDBJ databases">
        <authorList>
            <person name="Rodriguez Cubillos JULIANA M."/>
            <person name="De Vega J."/>
        </authorList>
    </citation>
    <scope>NUCLEOTIDE SEQUENCE</scope>
</reference>
<proteinExistence type="predicted"/>
<protein>
    <submittedName>
        <fullName evidence="1">Uncharacterized protein</fullName>
    </submittedName>
</protein>
<dbReference type="EMBL" id="CASHSV030000823">
    <property type="protein sequence ID" value="CAJ2677866.1"/>
    <property type="molecule type" value="Genomic_DNA"/>
</dbReference>
<keyword evidence="2" id="KW-1185">Reference proteome</keyword>
<name>A0ACB0MBB2_TRIPR</name>
<evidence type="ECO:0000313" key="1">
    <source>
        <dbReference type="EMBL" id="CAJ2677866.1"/>
    </source>
</evidence>
<gene>
    <name evidence="1" type="ORF">MILVUS5_LOCUS40278</name>
</gene>
<comment type="caution">
    <text evidence="1">The sequence shown here is derived from an EMBL/GenBank/DDBJ whole genome shotgun (WGS) entry which is preliminary data.</text>
</comment>
<organism evidence="1 2">
    <name type="scientific">Trifolium pratense</name>
    <name type="common">Red clover</name>
    <dbReference type="NCBI Taxonomy" id="57577"/>
    <lineage>
        <taxon>Eukaryota</taxon>
        <taxon>Viridiplantae</taxon>
        <taxon>Streptophyta</taxon>
        <taxon>Embryophyta</taxon>
        <taxon>Tracheophyta</taxon>
        <taxon>Spermatophyta</taxon>
        <taxon>Magnoliopsida</taxon>
        <taxon>eudicotyledons</taxon>
        <taxon>Gunneridae</taxon>
        <taxon>Pentapetalae</taxon>
        <taxon>rosids</taxon>
        <taxon>fabids</taxon>
        <taxon>Fabales</taxon>
        <taxon>Fabaceae</taxon>
        <taxon>Papilionoideae</taxon>
        <taxon>50 kb inversion clade</taxon>
        <taxon>NPAAA clade</taxon>
        <taxon>Hologalegina</taxon>
        <taxon>IRL clade</taxon>
        <taxon>Trifolieae</taxon>
        <taxon>Trifolium</taxon>
    </lineage>
</organism>
<accession>A0ACB0MBB2</accession>
<sequence>MGGMASCSNYAKSSYTNSATEQQQTQWHKPNFGWFKCNVDAGFHNVEGKTSLGLCVRDHDGRFVVAGTSWMYGNCCIIEGEAMALINAMREVERIGLSNVIFETDSISMVDAIHHRLNDISEFSSLIVMIKNVL</sequence>